<name>A0A0J6VP48_9HYPH</name>
<evidence type="ECO:0000313" key="3">
    <source>
        <dbReference type="Proteomes" id="UP000035929"/>
    </source>
</evidence>
<dbReference type="AlphaFoldDB" id="A0A0J6VP48"/>
<evidence type="ECO:0000256" key="1">
    <source>
        <dbReference type="SAM" id="MobiDB-lite"/>
    </source>
</evidence>
<gene>
    <name evidence="2" type="ORF">VP06_01540</name>
</gene>
<dbReference type="EMBL" id="LABX01000012">
    <property type="protein sequence ID" value="KMO40981.1"/>
    <property type="molecule type" value="Genomic_DNA"/>
</dbReference>
<proteinExistence type="predicted"/>
<dbReference type="PATRIC" id="fig|270351.6.peg.689"/>
<evidence type="ECO:0008006" key="4">
    <source>
        <dbReference type="Google" id="ProtNLM"/>
    </source>
</evidence>
<feature type="region of interest" description="Disordered" evidence="1">
    <location>
        <begin position="1"/>
        <end position="28"/>
    </location>
</feature>
<comment type="caution">
    <text evidence="2">The sequence shown here is derived from an EMBL/GenBank/DDBJ whole genome shotgun (WGS) entry which is preliminary data.</text>
</comment>
<organism evidence="2 3">
    <name type="scientific">Methylobacterium aquaticum</name>
    <dbReference type="NCBI Taxonomy" id="270351"/>
    <lineage>
        <taxon>Bacteria</taxon>
        <taxon>Pseudomonadati</taxon>
        <taxon>Pseudomonadota</taxon>
        <taxon>Alphaproteobacteria</taxon>
        <taxon>Hyphomicrobiales</taxon>
        <taxon>Methylobacteriaceae</taxon>
        <taxon>Methylobacterium</taxon>
    </lineage>
</organism>
<accession>A0A0J6VP48</accession>
<sequence length="101" mass="11863">MLRAPEPEHGQTASQRYNAQRRRDSETARLYSTRRWQALRADQLTREPLCRMCMAEDRVTAAVVCDHVEPHRGDVTKFWAGPFQSLCKRHHDSDKQRDERG</sequence>
<dbReference type="OrthoDB" id="5292295at2"/>
<dbReference type="Proteomes" id="UP000035929">
    <property type="component" value="Unassembled WGS sequence"/>
</dbReference>
<reference evidence="2 3" key="1">
    <citation type="submission" date="2015-03" db="EMBL/GenBank/DDBJ databases">
        <title>Genome sequencing of Methylobacterium aquaticum DSM16371 type strain.</title>
        <authorList>
            <person name="Chaudhry V."/>
            <person name="Patil P.B."/>
        </authorList>
    </citation>
    <scope>NUCLEOTIDE SEQUENCE [LARGE SCALE GENOMIC DNA]</scope>
    <source>
        <strain evidence="2 3">DSM 16371</strain>
    </source>
</reference>
<protein>
    <recommendedName>
        <fullName evidence="4">HNH endonuclease</fullName>
    </recommendedName>
</protein>
<evidence type="ECO:0000313" key="2">
    <source>
        <dbReference type="EMBL" id="KMO40981.1"/>
    </source>
</evidence>